<evidence type="ECO:0000313" key="1">
    <source>
        <dbReference type="EMBL" id="KAJ1673394.1"/>
    </source>
</evidence>
<gene>
    <name evidence="1" type="ORF">EV182_005321</name>
</gene>
<feature type="non-terminal residue" evidence="1">
    <location>
        <position position="1"/>
    </location>
</feature>
<keyword evidence="2" id="KW-1185">Reference proteome</keyword>
<feature type="non-terminal residue" evidence="1">
    <location>
        <position position="548"/>
    </location>
</feature>
<sequence>AKTRGDETAEFLTPLHLRNHTRLLFTNEPELVQLLFGQKDPDLVTTFELLSGKSSQASTLKARFARGCRKPRQIADMFFIEVLPIPPTRFRPPSVLNGEVMENAQNVYLGKILATCVHLRDLVHGTDSEPGAEGDEAVAKAASPRGSPLFEKIINTWIHLQQDVNNLIDSSKNPQLGSRGDPPPPGIRQLLEKKEGLFRMNMMGKRVNYAARSVISPDPNVDTCEVGVPPVFAQTLTYPEPVTPYNVKELRRAVINGPKQWPGAAYVQHEDGSLTSLVRLSYESRVALANQLLTPQDAGSNNSSGGGGGNKSGGRLGNIFTDKTNMVNKKVYRHLRNGDMVLLNRQPTLHKPSIMAHRVKVLPGERTIRMHYANCNTYNADFDGDEMNMHFPQSETARAEASLIAATDYQYLKPTNGDPLRGLIMDSIDAGVLLTKRDTFFTREEYMQLLYGAIRPEQEPQLPQGKIITLPPAIFRPRPMWTGKQVVSTVLVNLTKGYHPANFRSKCKIPEGYWGNGSKEESKLLVMDGELLMGVLDKGQIGASAHGL</sequence>
<organism evidence="1 2">
    <name type="scientific">Spiromyces aspiralis</name>
    <dbReference type="NCBI Taxonomy" id="68401"/>
    <lineage>
        <taxon>Eukaryota</taxon>
        <taxon>Fungi</taxon>
        <taxon>Fungi incertae sedis</taxon>
        <taxon>Zoopagomycota</taxon>
        <taxon>Kickxellomycotina</taxon>
        <taxon>Kickxellomycetes</taxon>
        <taxon>Kickxellales</taxon>
        <taxon>Kickxellaceae</taxon>
        <taxon>Spiromyces</taxon>
    </lineage>
</organism>
<name>A0ACC1HA40_9FUNG</name>
<accession>A0ACC1HA40</accession>
<protein>
    <submittedName>
        <fullName evidence="1">Uncharacterized protein</fullName>
    </submittedName>
</protein>
<dbReference type="Proteomes" id="UP001145114">
    <property type="component" value="Unassembled WGS sequence"/>
</dbReference>
<comment type="caution">
    <text evidence="1">The sequence shown here is derived from an EMBL/GenBank/DDBJ whole genome shotgun (WGS) entry which is preliminary data.</text>
</comment>
<proteinExistence type="predicted"/>
<reference evidence="1" key="1">
    <citation type="submission" date="2022-06" db="EMBL/GenBank/DDBJ databases">
        <title>Phylogenomic reconstructions and comparative analyses of Kickxellomycotina fungi.</title>
        <authorList>
            <person name="Reynolds N.K."/>
            <person name="Stajich J.E."/>
            <person name="Barry K."/>
            <person name="Grigoriev I.V."/>
            <person name="Crous P."/>
            <person name="Smith M.E."/>
        </authorList>
    </citation>
    <scope>NUCLEOTIDE SEQUENCE</scope>
    <source>
        <strain evidence="1">RSA 2271</strain>
    </source>
</reference>
<dbReference type="EMBL" id="JAMZIH010007003">
    <property type="protein sequence ID" value="KAJ1673394.1"/>
    <property type="molecule type" value="Genomic_DNA"/>
</dbReference>
<evidence type="ECO:0000313" key="2">
    <source>
        <dbReference type="Proteomes" id="UP001145114"/>
    </source>
</evidence>